<dbReference type="OrthoDB" id="2988252at2"/>
<evidence type="ECO:0000313" key="2">
    <source>
        <dbReference type="Proteomes" id="UP000294937"/>
    </source>
</evidence>
<organism evidence="1 2">
    <name type="scientific">Hazenella coriacea</name>
    <dbReference type="NCBI Taxonomy" id="1179467"/>
    <lineage>
        <taxon>Bacteria</taxon>
        <taxon>Bacillati</taxon>
        <taxon>Bacillota</taxon>
        <taxon>Bacilli</taxon>
        <taxon>Bacillales</taxon>
        <taxon>Thermoactinomycetaceae</taxon>
        <taxon>Hazenella</taxon>
    </lineage>
</organism>
<comment type="caution">
    <text evidence="1">The sequence shown here is derived from an EMBL/GenBank/DDBJ whole genome shotgun (WGS) entry which is preliminary data.</text>
</comment>
<dbReference type="Pfam" id="PF10140">
    <property type="entry name" value="YukC"/>
    <property type="match status" value="1"/>
</dbReference>
<dbReference type="Proteomes" id="UP000294937">
    <property type="component" value="Unassembled WGS sequence"/>
</dbReference>
<dbReference type="AlphaFoldDB" id="A0A4R3L6Z8"/>
<gene>
    <name evidence="1" type="ORF">EDD58_103291</name>
</gene>
<dbReference type="Gene3D" id="1.10.510.10">
    <property type="entry name" value="Transferase(Phosphotransferase) domain 1"/>
    <property type="match status" value="1"/>
</dbReference>
<sequence length="403" mass="46622">MKKIPMGDGTLIFNHNDVSYELPIHSCSATLSELDQLRSLLGIGFQCDFYKTKDQTKLVTQFHIEDGFIIYDRVRVELNPPPKLRLSIAQKLLIIAEYFIENEDLVTLFHPLNLFVHKEDGTILILYRGLKGQMPAKGYEEEPIVEQIKRLLLLLFSSARYEELLLNGNTFANRRSLEEYRRVTKRLLQAKSIGEIQTILAKEQEELQFKETQQKSDQADHRKPIPDRKLIEQKAIWIGGWAISLLVASGITFAIADDSEPNSSSIHFIQGLQAAAIHNYPEAVKAFDQLDFNSLTPEERKTILEFYVISGEIDKVNRLDSTFIPKLSKSIPTLPGLRFEKAVFLKDYRTMTELENKVYLDQRRYQLIVDAYLEQNELDNAERVAEESKNKELIERIRKLIYK</sequence>
<reference evidence="1 2" key="1">
    <citation type="submission" date="2019-03" db="EMBL/GenBank/DDBJ databases">
        <title>Genomic Encyclopedia of Type Strains, Phase IV (KMG-IV): sequencing the most valuable type-strain genomes for metagenomic binning, comparative biology and taxonomic classification.</title>
        <authorList>
            <person name="Goeker M."/>
        </authorList>
    </citation>
    <scope>NUCLEOTIDE SEQUENCE [LARGE SCALE GENOMIC DNA]</scope>
    <source>
        <strain evidence="1 2">DSM 45707</strain>
    </source>
</reference>
<accession>A0A4R3L6Z8</accession>
<protein>
    <submittedName>
        <fullName evidence="1">Type VII secretion system (Wss) protein YukC</fullName>
    </submittedName>
</protein>
<dbReference type="InterPro" id="IPR018778">
    <property type="entry name" value="T7SS_EssB"/>
</dbReference>
<dbReference type="RefSeq" id="WP_131924248.1">
    <property type="nucleotide sequence ID" value="NZ_SMAG01000003.1"/>
</dbReference>
<name>A0A4R3L6Z8_9BACL</name>
<proteinExistence type="predicted"/>
<evidence type="ECO:0000313" key="1">
    <source>
        <dbReference type="EMBL" id="TCS94868.1"/>
    </source>
</evidence>
<keyword evidence="2" id="KW-1185">Reference proteome</keyword>
<dbReference type="EMBL" id="SMAG01000003">
    <property type="protein sequence ID" value="TCS94868.1"/>
    <property type="molecule type" value="Genomic_DNA"/>
</dbReference>